<keyword evidence="2" id="KW-0472">Membrane</keyword>
<keyword evidence="4" id="KW-1185">Reference proteome</keyword>
<evidence type="ECO:0000256" key="2">
    <source>
        <dbReference type="SAM" id="Phobius"/>
    </source>
</evidence>
<feature type="transmembrane region" description="Helical" evidence="2">
    <location>
        <begin position="170"/>
        <end position="195"/>
    </location>
</feature>
<feature type="region of interest" description="Disordered" evidence="1">
    <location>
        <begin position="234"/>
        <end position="253"/>
    </location>
</feature>
<evidence type="ECO:0000256" key="1">
    <source>
        <dbReference type="SAM" id="MobiDB-lite"/>
    </source>
</evidence>
<reference evidence="3 4" key="1">
    <citation type="journal article" date="2010" name="Nature">
        <title>The Ectocarpus genome and the independent evolution of multicellularity in brown algae.</title>
        <authorList>
            <person name="Cock J.M."/>
            <person name="Sterck L."/>
            <person name="Rouze P."/>
            <person name="Scornet D."/>
            <person name="Allen A.E."/>
            <person name="Amoutzias G."/>
            <person name="Anthouard V."/>
            <person name="Artiguenave F."/>
            <person name="Aury J.M."/>
            <person name="Badger J.H."/>
            <person name="Beszteri B."/>
            <person name="Billiau K."/>
            <person name="Bonnet E."/>
            <person name="Bothwell J.H."/>
            <person name="Bowler C."/>
            <person name="Boyen C."/>
            <person name="Brownlee C."/>
            <person name="Carrano C.J."/>
            <person name="Charrier B."/>
            <person name="Cho G.Y."/>
            <person name="Coelho S.M."/>
            <person name="Collen J."/>
            <person name="Corre E."/>
            <person name="Da Silva C."/>
            <person name="Delage L."/>
            <person name="Delaroque N."/>
            <person name="Dittami S.M."/>
            <person name="Doulbeau S."/>
            <person name="Elias M."/>
            <person name="Farnham G."/>
            <person name="Gachon C.M."/>
            <person name="Gschloessl B."/>
            <person name="Heesch S."/>
            <person name="Jabbari K."/>
            <person name="Jubin C."/>
            <person name="Kawai H."/>
            <person name="Kimura K."/>
            <person name="Kloareg B."/>
            <person name="Kupper F.C."/>
            <person name="Lang D."/>
            <person name="Le Bail A."/>
            <person name="Leblanc C."/>
            <person name="Lerouge P."/>
            <person name="Lohr M."/>
            <person name="Lopez P.J."/>
            <person name="Martens C."/>
            <person name="Maumus F."/>
            <person name="Michel G."/>
            <person name="Miranda-Saavedra D."/>
            <person name="Morales J."/>
            <person name="Moreau H."/>
            <person name="Motomura T."/>
            <person name="Nagasato C."/>
            <person name="Napoli C.A."/>
            <person name="Nelson D.R."/>
            <person name="Nyvall-Collen P."/>
            <person name="Peters A.F."/>
            <person name="Pommier C."/>
            <person name="Potin P."/>
            <person name="Poulain J."/>
            <person name="Quesneville H."/>
            <person name="Read B."/>
            <person name="Rensing S.A."/>
            <person name="Ritter A."/>
            <person name="Rousvoal S."/>
            <person name="Samanta M."/>
            <person name="Samson G."/>
            <person name="Schroeder D.C."/>
            <person name="Segurens B."/>
            <person name="Strittmatter M."/>
            <person name="Tonon T."/>
            <person name="Tregear J.W."/>
            <person name="Valentin K."/>
            <person name="von Dassow P."/>
            <person name="Yamagishi T."/>
            <person name="Van de Peer Y."/>
            <person name="Wincker P."/>
        </authorList>
    </citation>
    <scope>NUCLEOTIDE SEQUENCE [LARGE SCALE GENOMIC DNA]</scope>
    <source>
        <strain evidence="4">Ec32 / CCAP1310/4</strain>
    </source>
</reference>
<dbReference type="InParanoid" id="D7FTK4"/>
<evidence type="ECO:0000313" key="3">
    <source>
        <dbReference type="EMBL" id="CBJ31395.1"/>
    </source>
</evidence>
<keyword evidence="2" id="KW-0812">Transmembrane</keyword>
<dbReference type="EMBL" id="FN648433">
    <property type="protein sequence ID" value="CBJ31395.1"/>
    <property type="molecule type" value="Genomic_DNA"/>
</dbReference>
<name>D7FTK4_ECTSI</name>
<evidence type="ECO:0000313" key="4">
    <source>
        <dbReference type="Proteomes" id="UP000002630"/>
    </source>
</evidence>
<dbReference type="AlphaFoldDB" id="D7FTK4"/>
<feature type="transmembrane region" description="Helical" evidence="2">
    <location>
        <begin position="46"/>
        <end position="67"/>
    </location>
</feature>
<evidence type="ECO:0008006" key="5">
    <source>
        <dbReference type="Google" id="ProtNLM"/>
    </source>
</evidence>
<feature type="transmembrane region" description="Helical" evidence="2">
    <location>
        <begin position="79"/>
        <end position="103"/>
    </location>
</feature>
<sequence>MFSPSQPVTTGIIWSLCWLVEDMMVTVCWAGKNLEDLIKTVKFVELASSHMLALTHLAICVNLALIVSSHRTLKRVQSVSSPGLLTLMLAISMGMTAATVPLWETVIVVGTSFWIVNSDQGKYDAVVVSIFFLEFIVGLCMFVIVAWLLLFRLKEVKECWRIHARIRYYLCLTVLGTGISLSIGICSTVFVLGGLKQTRLAIWAWVFRYIHIALDTFVLYGVLREKDMDERVGNARPSDINSNSTVGVPPPSTLHGGHVKDDRGSGGHYMATNPTFTPTPV</sequence>
<gene>
    <name evidence="3" type="ORF">Esi_0251_0016</name>
</gene>
<feature type="transmembrane region" description="Helical" evidence="2">
    <location>
        <begin position="123"/>
        <end position="150"/>
    </location>
</feature>
<protein>
    <recommendedName>
        <fullName evidence="5">Transmembrane protein</fullName>
    </recommendedName>
</protein>
<dbReference type="Proteomes" id="UP000002630">
    <property type="component" value="Linkage Group LG30"/>
</dbReference>
<accession>D7FTK4</accession>
<proteinExistence type="predicted"/>
<organism evidence="3 4">
    <name type="scientific">Ectocarpus siliculosus</name>
    <name type="common">Brown alga</name>
    <name type="synonym">Conferva siliculosa</name>
    <dbReference type="NCBI Taxonomy" id="2880"/>
    <lineage>
        <taxon>Eukaryota</taxon>
        <taxon>Sar</taxon>
        <taxon>Stramenopiles</taxon>
        <taxon>Ochrophyta</taxon>
        <taxon>PX clade</taxon>
        <taxon>Phaeophyceae</taxon>
        <taxon>Ectocarpales</taxon>
        <taxon>Ectocarpaceae</taxon>
        <taxon>Ectocarpus</taxon>
    </lineage>
</organism>
<keyword evidence="2" id="KW-1133">Transmembrane helix</keyword>
<feature type="transmembrane region" description="Helical" evidence="2">
    <location>
        <begin position="201"/>
        <end position="223"/>
    </location>
</feature>
<dbReference type="EMBL" id="FN649755">
    <property type="protein sequence ID" value="CBJ31395.1"/>
    <property type="molecule type" value="Genomic_DNA"/>
</dbReference>